<dbReference type="EMBL" id="CAKOGP040001947">
    <property type="protein sequence ID" value="CAJ1957500.1"/>
    <property type="molecule type" value="Genomic_DNA"/>
</dbReference>
<accession>A0AAD2FZ96</accession>
<gene>
    <name evidence="2" type="ORF">CYCCA115_LOCUS16742</name>
</gene>
<dbReference type="Proteomes" id="UP001295423">
    <property type="component" value="Unassembled WGS sequence"/>
</dbReference>
<name>A0AAD2FZ96_9STRA</name>
<evidence type="ECO:0000313" key="3">
    <source>
        <dbReference type="Proteomes" id="UP001295423"/>
    </source>
</evidence>
<feature type="chain" id="PRO_5042154952" evidence="1">
    <location>
        <begin position="24"/>
        <end position="160"/>
    </location>
</feature>
<keyword evidence="3" id="KW-1185">Reference proteome</keyword>
<keyword evidence="1" id="KW-0732">Signal</keyword>
<feature type="signal peptide" evidence="1">
    <location>
        <begin position="1"/>
        <end position="23"/>
    </location>
</feature>
<evidence type="ECO:0000256" key="1">
    <source>
        <dbReference type="SAM" id="SignalP"/>
    </source>
</evidence>
<reference evidence="2" key="1">
    <citation type="submission" date="2023-08" db="EMBL/GenBank/DDBJ databases">
        <authorList>
            <person name="Audoor S."/>
            <person name="Bilcke G."/>
        </authorList>
    </citation>
    <scope>NUCLEOTIDE SEQUENCE</scope>
</reference>
<evidence type="ECO:0000313" key="2">
    <source>
        <dbReference type="EMBL" id="CAJ1957500.1"/>
    </source>
</evidence>
<organism evidence="2 3">
    <name type="scientific">Cylindrotheca closterium</name>
    <dbReference type="NCBI Taxonomy" id="2856"/>
    <lineage>
        <taxon>Eukaryota</taxon>
        <taxon>Sar</taxon>
        <taxon>Stramenopiles</taxon>
        <taxon>Ochrophyta</taxon>
        <taxon>Bacillariophyta</taxon>
        <taxon>Bacillariophyceae</taxon>
        <taxon>Bacillariophycidae</taxon>
        <taxon>Bacillariales</taxon>
        <taxon>Bacillariaceae</taxon>
        <taxon>Cylindrotheca</taxon>
    </lineage>
</organism>
<proteinExistence type="predicted"/>
<dbReference type="AlphaFoldDB" id="A0AAD2FZ96"/>
<sequence>MFFSKQVSTTLAFLILASTTVDGRRRRPLITKGEYEFGQNATEAEEADCAGSPDFSCKFSVHREEGVFVCRSWINKNGIERKKVGCFPSDRSILGTDECGCCGKECPTICNTCTCKTERGRAGAYIVYEGRDEPVCRSTFIATKLVHRDESIACLADCDF</sequence>
<protein>
    <submittedName>
        <fullName evidence="2">Uncharacterized protein</fullName>
    </submittedName>
</protein>
<comment type="caution">
    <text evidence="2">The sequence shown here is derived from an EMBL/GenBank/DDBJ whole genome shotgun (WGS) entry which is preliminary data.</text>
</comment>